<proteinExistence type="predicted"/>
<dbReference type="CDD" id="cd16869">
    <property type="entry name" value="ARID_ARID5"/>
    <property type="match status" value="1"/>
</dbReference>
<dbReference type="AlphaFoldDB" id="A0A0K8TI64"/>
<feature type="compositionally biased region" description="Basic and acidic residues" evidence="4">
    <location>
        <begin position="509"/>
        <end position="518"/>
    </location>
</feature>
<feature type="compositionally biased region" description="Basic and acidic residues" evidence="4">
    <location>
        <begin position="466"/>
        <end position="493"/>
    </location>
</feature>
<accession>A0A0K8TI64</accession>
<evidence type="ECO:0000259" key="5">
    <source>
        <dbReference type="PROSITE" id="PS51011"/>
    </source>
</evidence>
<dbReference type="SMART" id="SM00501">
    <property type="entry name" value="BRIGHT"/>
    <property type="match status" value="1"/>
</dbReference>
<dbReference type="GO" id="GO:0006357">
    <property type="term" value="P:regulation of transcription by RNA polymerase II"/>
    <property type="evidence" value="ECO:0007669"/>
    <property type="project" value="TreeGrafter"/>
</dbReference>
<dbReference type="GO" id="GO:0005634">
    <property type="term" value="C:nucleus"/>
    <property type="evidence" value="ECO:0007669"/>
    <property type="project" value="TreeGrafter"/>
</dbReference>
<keyword evidence="3" id="KW-0539">Nucleus</keyword>
<dbReference type="InterPro" id="IPR036431">
    <property type="entry name" value="ARID_dom_sf"/>
</dbReference>
<feature type="compositionally biased region" description="Pro residues" evidence="4">
    <location>
        <begin position="448"/>
        <end position="461"/>
    </location>
</feature>
<keyword evidence="1" id="KW-0805">Transcription regulation</keyword>
<feature type="domain" description="ARID" evidence="5">
    <location>
        <begin position="302"/>
        <end position="394"/>
    </location>
</feature>
<feature type="region of interest" description="Disordered" evidence="4">
    <location>
        <begin position="240"/>
        <end position="278"/>
    </location>
</feature>
<keyword evidence="2" id="KW-0804">Transcription</keyword>
<feature type="compositionally biased region" description="Basic and acidic residues" evidence="4">
    <location>
        <begin position="429"/>
        <end position="440"/>
    </location>
</feature>
<dbReference type="PANTHER" id="PTHR13964">
    <property type="entry name" value="RBP-RELATED"/>
    <property type="match status" value="1"/>
</dbReference>
<evidence type="ECO:0000256" key="2">
    <source>
        <dbReference type="ARBA" id="ARBA00023163"/>
    </source>
</evidence>
<evidence type="ECO:0000256" key="1">
    <source>
        <dbReference type="ARBA" id="ARBA00023015"/>
    </source>
</evidence>
<dbReference type="SMART" id="SM01014">
    <property type="entry name" value="ARID"/>
    <property type="match status" value="1"/>
</dbReference>
<feature type="compositionally biased region" description="Basic residues" evidence="4">
    <location>
        <begin position="705"/>
        <end position="717"/>
    </location>
</feature>
<evidence type="ECO:0000256" key="3">
    <source>
        <dbReference type="ARBA" id="ARBA00023242"/>
    </source>
</evidence>
<dbReference type="Gene3D" id="1.10.150.60">
    <property type="entry name" value="ARID DNA-binding domain"/>
    <property type="match status" value="1"/>
</dbReference>
<dbReference type="Pfam" id="PF01388">
    <property type="entry name" value="ARID"/>
    <property type="match status" value="1"/>
</dbReference>
<protein>
    <recommendedName>
        <fullName evidence="5">ARID domain-containing protein</fullName>
    </recommendedName>
</protein>
<feature type="region of interest" description="Disordered" evidence="4">
    <location>
        <begin position="397"/>
        <end position="605"/>
    </location>
</feature>
<name>A0A0K8TI64_LYGHE</name>
<dbReference type="GO" id="GO:0000976">
    <property type="term" value="F:transcription cis-regulatory region binding"/>
    <property type="evidence" value="ECO:0007669"/>
    <property type="project" value="TreeGrafter"/>
</dbReference>
<evidence type="ECO:0000313" key="6">
    <source>
        <dbReference type="EMBL" id="JAG65302.1"/>
    </source>
</evidence>
<dbReference type="InterPro" id="IPR001606">
    <property type="entry name" value="ARID_dom"/>
</dbReference>
<feature type="compositionally biased region" description="Low complexity" evidence="4">
    <location>
        <begin position="532"/>
        <end position="553"/>
    </location>
</feature>
<dbReference type="InterPro" id="IPR051232">
    <property type="entry name" value="ARID/SWI1_ChromRemod"/>
</dbReference>
<feature type="region of interest" description="Disordered" evidence="4">
    <location>
        <begin position="705"/>
        <end position="726"/>
    </location>
</feature>
<dbReference type="PANTHER" id="PTHR13964:SF44">
    <property type="entry name" value="ARID DOMAIN-CONTAINING PROTEIN"/>
    <property type="match status" value="1"/>
</dbReference>
<dbReference type="PROSITE" id="PS51011">
    <property type="entry name" value="ARID"/>
    <property type="match status" value="1"/>
</dbReference>
<evidence type="ECO:0000256" key="4">
    <source>
        <dbReference type="SAM" id="MobiDB-lite"/>
    </source>
</evidence>
<dbReference type="EMBL" id="GBRD01000519">
    <property type="protein sequence ID" value="JAG65302.1"/>
    <property type="molecule type" value="Transcribed_RNA"/>
</dbReference>
<reference evidence="6" key="1">
    <citation type="submission" date="2014-09" db="EMBL/GenBank/DDBJ databases">
        <authorList>
            <person name="Magalhaes I.L.F."/>
            <person name="Oliveira U."/>
            <person name="Santos F.R."/>
            <person name="Vidigal T.H.D.A."/>
            <person name="Brescovit A.D."/>
            <person name="Santos A.J."/>
        </authorList>
    </citation>
    <scope>NUCLEOTIDE SEQUENCE</scope>
</reference>
<feature type="compositionally biased region" description="Low complexity" evidence="4">
    <location>
        <begin position="259"/>
        <end position="269"/>
    </location>
</feature>
<dbReference type="SUPFAM" id="SSF46774">
    <property type="entry name" value="ARID-like"/>
    <property type="match status" value="1"/>
</dbReference>
<sequence>MDYKLVGSPCGEHGPYVFYKALKYSKNGKTNILALSEFFFVKLWPDSDFISIGELQLLWEDKNNEQTLASLRLYILPENTPDGRMDIHGEDEVLAITEKVVIRVEDLLTWITHATDWNWGLGAVWEQDCPQADTSSCSNIKIDMEDVNKEKQNLGAKHWETQTGVVVLSYPKYCRYRGIARRLEGVADRWLKTALVVALGGFTAPWKNTKVLFCKDTFDYPELEGHELLCNHLVPKLKGRPRKRKKASASPEESESESESSQSTSSSNSKAVPPSPKLNLVKPRLRCTALAVSTNRPNRGPGPDERNFLISLHDFMRERKTPIGKIPVVGFKEVNLYKLYRKVKELGGYDVVTTGKLWKFVYEVMGGDASCTSAATLSRRHYEKLLLPYERHMAQMKSTKLKPTLSLPPVPLPQDRGKTQTSMRSMRLAKQEKGEKENIPQRRAATAPQPPLPASPDPPKPTEAASNKKDDKSKSDDTPKSDDKPKSPNDKVVKNTTGGRDLGPLLKKQKLEILKEGGLEVTPVSGGNGSATTVTSTGQPSSTSSSNGPSTPVSRPPPPTARQSAPVARQSLPVSRQPVPVARQSMPVGKPSLSNGRPQDAHYRANGSDKVSITVTPDMSHLLCPPGPSKRAVYSNPKEMFSSHMQSSHPQSKRNSLPEVLDLRTKPRLNIGSNLEITLVPPKPRPAHQQQLPNAAPVPLLVNKKKSTPQPQHHHYKATPNTTPKHGIPLHQPYPGSYKPFVPVVDPLYFSGLYNAGLPAGLPALQQPRSHDQLAFYKELLKHQFPSLIRDGTTSITLVGQTPTSK</sequence>
<organism evidence="6">
    <name type="scientific">Lygus hesperus</name>
    <name type="common">Western plant bug</name>
    <dbReference type="NCBI Taxonomy" id="30085"/>
    <lineage>
        <taxon>Eukaryota</taxon>
        <taxon>Metazoa</taxon>
        <taxon>Ecdysozoa</taxon>
        <taxon>Arthropoda</taxon>
        <taxon>Hexapoda</taxon>
        <taxon>Insecta</taxon>
        <taxon>Pterygota</taxon>
        <taxon>Neoptera</taxon>
        <taxon>Paraneoptera</taxon>
        <taxon>Hemiptera</taxon>
        <taxon>Heteroptera</taxon>
        <taxon>Panheteroptera</taxon>
        <taxon>Cimicomorpha</taxon>
        <taxon>Miridae</taxon>
        <taxon>Mirini</taxon>
        <taxon>Lygus</taxon>
    </lineage>
</organism>